<evidence type="ECO:0000313" key="1">
    <source>
        <dbReference type="EMBL" id="EKD25595.1"/>
    </source>
</evidence>
<dbReference type="AlphaFoldDB" id="K1X5U2"/>
<name>K1X5U2_9BACT</name>
<organism evidence="1">
    <name type="scientific">uncultured bacterium</name>
    <name type="common">gcode 4</name>
    <dbReference type="NCBI Taxonomy" id="1234023"/>
    <lineage>
        <taxon>Bacteria</taxon>
        <taxon>environmental samples</taxon>
    </lineage>
</organism>
<dbReference type="EMBL" id="AMFJ01036019">
    <property type="protein sequence ID" value="EKD25595.1"/>
    <property type="molecule type" value="Genomic_DNA"/>
</dbReference>
<comment type="caution">
    <text evidence="1">The sequence shown here is derived from an EMBL/GenBank/DDBJ whole genome shotgun (WGS) entry which is preliminary data.</text>
</comment>
<reference evidence="1" key="1">
    <citation type="journal article" date="2012" name="Science">
        <title>Fermentation, hydrogen, and sulfur metabolism in multiple uncultivated bacterial phyla.</title>
        <authorList>
            <person name="Wrighton K.C."/>
            <person name="Thomas B.C."/>
            <person name="Sharon I."/>
            <person name="Miller C.S."/>
            <person name="Castelle C.J."/>
            <person name="VerBerkmoes N.C."/>
            <person name="Wilkins M.J."/>
            <person name="Hettich R.L."/>
            <person name="Lipton M.S."/>
            <person name="Williams K.H."/>
            <person name="Long P.E."/>
            <person name="Banfield J.F."/>
        </authorList>
    </citation>
    <scope>NUCLEOTIDE SEQUENCE [LARGE SCALE GENOMIC DNA]</scope>
</reference>
<sequence>MESVLLSKGIDIRYEKFIKPKLSEKQIQLIKQLSEEIKKELLSTKK</sequence>
<proteinExistence type="predicted"/>
<accession>K1X5U2</accession>
<protein>
    <submittedName>
        <fullName evidence="1">Uncharacterized protein</fullName>
    </submittedName>
</protein>
<gene>
    <name evidence="1" type="ORF">ACD_80C00012G0011</name>
</gene>